<dbReference type="KEGG" id="mpf:MPUT_0577"/>
<name>A0A7U3ZSV9_MYCPK</name>
<feature type="compositionally biased region" description="Low complexity" evidence="1">
    <location>
        <begin position="43"/>
        <end position="66"/>
    </location>
</feature>
<dbReference type="CDD" id="cd00063">
    <property type="entry name" value="FN3"/>
    <property type="match status" value="1"/>
</dbReference>
<keyword evidence="2" id="KW-0732">Signal</keyword>
<dbReference type="PROSITE" id="PS51257">
    <property type="entry name" value="PROKAR_LIPOPROTEIN"/>
    <property type="match status" value="1"/>
</dbReference>
<feature type="signal peptide" evidence="2">
    <location>
        <begin position="1"/>
        <end position="21"/>
    </location>
</feature>
<dbReference type="InterPro" id="IPR002931">
    <property type="entry name" value="Transglutaminase-like"/>
</dbReference>
<dbReference type="PANTHER" id="PTHR46333:SF2">
    <property type="entry name" value="CYTOKINESIS PROTEIN 3"/>
    <property type="match status" value="1"/>
</dbReference>
<dbReference type="InterPro" id="IPR052557">
    <property type="entry name" value="CAP/Cytokinesis_protein"/>
</dbReference>
<evidence type="ECO:0000313" key="5">
    <source>
        <dbReference type="Proteomes" id="UP000008907"/>
    </source>
</evidence>
<dbReference type="Pfam" id="PF01841">
    <property type="entry name" value="Transglut_core"/>
    <property type="match status" value="1"/>
</dbReference>
<evidence type="ECO:0000256" key="2">
    <source>
        <dbReference type="SAM" id="SignalP"/>
    </source>
</evidence>
<accession>A0A7U3ZSV9</accession>
<feature type="chain" id="PRO_5030583103" evidence="2">
    <location>
        <begin position="22"/>
        <end position="728"/>
    </location>
</feature>
<evidence type="ECO:0000313" key="4">
    <source>
        <dbReference type="EMBL" id="AEM68932.1"/>
    </source>
</evidence>
<keyword evidence="4" id="KW-0449">Lipoprotein</keyword>
<gene>
    <name evidence="4" type="ordered locus">MPUT_0577</name>
</gene>
<dbReference type="InterPro" id="IPR038765">
    <property type="entry name" value="Papain-like_cys_pep_sf"/>
</dbReference>
<dbReference type="NCBIfam" id="NF045980">
    <property type="entry name" value="MAG6410_fam_LP"/>
    <property type="match status" value="1"/>
</dbReference>
<evidence type="ECO:0000259" key="3">
    <source>
        <dbReference type="SMART" id="SM00460"/>
    </source>
</evidence>
<sequence length="728" mass="83673">MKKLLKYLTLLTGIGSTSSLSLLSISCDVNNKINKPTNDSVKPNNTNNGHSNSQNNNDQSNLPSDDPNTEIPTNDNSNNNIVHNSVDLTQINNKYLDYTTKAFEKFDLEDSYLNSLMLNNEVGINFYAHPDYKLNSKLIELDEHINKEAKVQLIDSKTNRPVEDQNQIKWYQRTRYPNDAVFGSDNNSNDKDKTFNLSLDGTVSWKEDELANGTAQEERSAMLYAKYKGYLYSTVVKVYTKDKSRVIKEEAQAREAAKKIVKDNDWMNLPTLERLTKAYEWITKNVKYDYTKENLFKNQSAHSALVDKKTVCTGYAKGFQMICDELGIPCKVKEGSSSREANSEVKHAWNVVELDGDWYYVDPTSDRVEPNQKDKTTEFRFFLNNDKDFHKKDDFNREKNEKSVKFRNFKIPNFVNTVEDTLALIDNNADENTGEISELTLISDNFVDVFKAFDQRKIEVENTTTKSFVSGTNIKEVSYKFKRQINSNQQVKVVDVTKIETSNDQLALQVKLDQEVKDLKAGNFNIEGALIKEAKTNDNGKTYTLFLEHFSKFGSVNIKLNSIKRKGFSFKLDKVNNSLTFDIQKQEKPKAEVKLSDQKITLKNVDSDMQYRINNENWIDITSNDFVIERQTIGNIFIRYKNKGNKINAEVQKIELKRPSIQTGQLKVFNKTTITGLSTDMEYKKPNSSEWENVEKNVLKDLSPGNYQIRIKAYQNNFASEIETIKIV</sequence>
<dbReference type="SUPFAM" id="SSF54001">
    <property type="entry name" value="Cysteine proteinases"/>
    <property type="match status" value="1"/>
</dbReference>
<dbReference type="GO" id="GO:0005737">
    <property type="term" value="C:cytoplasm"/>
    <property type="evidence" value="ECO:0007669"/>
    <property type="project" value="TreeGrafter"/>
</dbReference>
<dbReference type="Proteomes" id="UP000008907">
    <property type="component" value="Chromosome"/>
</dbReference>
<feature type="domain" description="Transglutaminase-like" evidence="3">
    <location>
        <begin position="304"/>
        <end position="365"/>
    </location>
</feature>
<dbReference type="SMART" id="SM00460">
    <property type="entry name" value="TGc"/>
    <property type="match status" value="1"/>
</dbReference>
<dbReference type="InterPro" id="IPR003961">
    <property type="entry name" value="FN3_dom"/>
</dbReference>
<dbReference type="AlphaFoldDB" id="A0A7U3ZSV9"/>
<proteinExistence type="predicted"/>
<organism evidence="4 5">
    <name type="scientific">Mycoplasma putrefaciens (strain ATCC 15718 / NCTC 10155 / C30 KS-1 / KS-1)</name>
    <dbReference type="NCBI Taxonomy" id="743965"/>
    <lineage>
        <taxon>Bacteria</taxon>
        <taxon>Bacillati</taxon>
        <taxon>Mycoplasmatota</taxon>
        <taxon>Mollicutes</taxon>
        <taxon>Mycoplasmataceae</taxon>
        <taxon>Mycoplasma</taxon>
    </lineage>
</organism>
<dbReference type="PANTHER" id="PTHR46333">
    <property type="entry name" value="CYTOKINESIS PROTEIN 3"/>
    <property type="match status" value="1"/>
</dbReference>
<dbReference type="RefSeq" id="WP_014035287.1">
    <property type="nucleotide sequence ID" value="NC_015946.1"/>
</dbReference>
<protein>
    <submittedName>
        <fullName evidence="4">Lipoprotein</fullName>
    </submittedName>
</protein>
<evidence type="ECO:0000256" key="1">
    <source>
        <dbReference type="SAM" id="MobiDB-lite"/>
    </source>
</evidence>
<reference evidence="4 5" key="1">
    <citation type="journal article" date="2011" name="J. Bacteriol.">
        <title>Genome Sequence of Mycoplasma putrefaciens Type Strain KS1.</title>
        <authorList>
            <person name="Calcutt M.J."/>
            <person name="Foecking M.F."/>
        </authorList>
    </citation>
    <scope>NUCLEOTIDE SEQUENCE [LARGE SCALE GENOMIC DNA]</scope>
    <source>
        <strain evidence="5">ATCC 15718 / NCTC 10155 / C30 KS-1 / KS-1</strain>
    </source>
</reference>
<dbReference type="Gene3D" id="3.10.620.30">
    <property type="match status" value="1"/>
</dbReference>
<feature type="region of interest" description="Disordered" evidence="1">
    <location>
        <begin position="35"/>
        <end position="81"/>
    </location>
</feature>
<dbReference type="EMBL" id="CP003021">
    <property type="protein sequence ID" value="AEM68932.1"/>
    <property type="molecule type" value="Genomic_DNA"/>
</dbReference>